<dbReference type="EMBL" id="BART01001623">
    <property type="protein sequence ID" value="GAG71746.1"/>
    <property type="molecule type" value="Genomic_DNA"/>
</dbReference>
<protein>
    <submittedName>
        <fullName evidence="1">Uncharacterized protein</fullName>
    </submittedName>
</protein>
<name>X1BI63_9ZZZZ</name>
<comment type="caution">
    <text evidence="1">The sequence shown here is derived from an EMBL/GenBank/DDBJ whole genome shotgun (WGS) entry which is preliminary data.</text>
</comment>
<evidence type="ECO:0000313" key="1">
    <source>
        <dbReference type="EMBL" id="GAG71746.1"/>
    </source>
</evidence>
<organism evidence="1">
    <name type="scientific">marine sediment metagenome</name>
    <dbReference type="NCBI Taxonomy" id="412755"/>
    <lineage>
        <taxon>unclassified sequences</taxon>
        <taxon>metagenomes</taxon>
        <taxon>ecological metagenomes</taxon>
    </lineage>
</organism>
<gene>
    <name evidence="1" type="ORF">S01H4_05553</name>
</gene>
<reference evidence="1" key="1">
    <citation type="journal article" date="2014" name="Front. Microbiol.">
        <title>High frequency of phylogenetically diverse reductive dehalogenase-homologous genes in deep subseafloor sedimentary metagenomes.</title>
        <authorList>
            <person name="Kawai M."/>
            <person name="Futagami T."/>
            <person name="Toyoda A."/>
            <person name="Takaki Y."/>
            <person name="Nishi S."/>
            <person name="Hori S."/>
            <person name="Arai W."/>
            <person name="Tsubouchi T."/>
            <person name="Morono Y."/>
            <person name="Uchiyama I."/>
            <person name="Ito T."/>
            <person name="Fujiyama A."/>
            <person name="Inagaki F."/>
            <person name="Takami H."/>
        </authorList>
    </citation>
    <scope>NUCLEOTIDE SEQUENCE</scope>
    <source>
        <strain evidence="1">Expedition CK06-06</strain>
    </source>
</reference>
<sequence length="49" mass="5810">MEVIAREEDTQKTLHIRQEKDTWKYYAGKNKNGVKIFLLSPFSPPFLIK</sequence>
<proteinExistence type="predicted"/>
<accession>X1BI63</accession>
<dbReference type="AlphaFoldDB" id="X1BI63"/>